<keyword evidence="3" id="KW-1185">Reference proteome</keyword>
<name>A0A2B7YCJ3_9EURO</name>
<feature type="region of interest" description="Disordered" evidence="1">
    <location>
        <begin position="59"/>
        <end position="95"/>
    </location>
</feature>
<sequence length="214" mass="23303">MPVKWTPEADQQLLLKIIETHDLSVDTKKVSEAWPGNDPNSKPTARAITERLHKIKSLIKNSGTATPASTPKKVATPVSRNRGSAKRKNTDLTPSNKENIKSEAMVSPTGNYKRIKNEATDSDSSTDMMFSATPLRTPSKRARTAPSLPPGIIAYKDGTDDEKTYDSSASEYTMHPAKIEKSSEFVYPPKIELGDGYGGVQVHDDEGVMAPGFA</sequence>
<evidence type="ECO:0000313" key="2">
    <source>
        <dbReference type="EMBL" id="PGH18809.1"/>
    </source>
</evidence>
<comment type="caution">
    <text evidence="2">The sequence shown here is derived from an EMBL/GenBank/DDBJ whole genome shotgun (WGS) entry which is preliminary data.</text>
</comment>
<dbReference type="STRING" id="1447875.A0A2B7YCJ3"/>
<protein>
    <submittedName>
        <fullName evidence="2">Uncharacterized protein</fullName>
    </submittedName>
</protein>
<dbReference type="AlphaFoldDB" id="A0A2B7YCJ3"/>
<evidence type="ECO:0000256" key="1">
    <source>
        <dbReference type="SAM" id="MobiDB-lite"/>
    </source>
</evidence>
<proteinExistence type="predicted"/>
<feature type="compositionally biased region" description="Polar residues" evidence="1">
    <location>
        <begin position="59"/>
        <end position="69"/>
    </location>
</feature>
<reference evidence="2 3" key="1">
    <citation type="submission" date="2017-10" db="EMBL/GenBank/DDBJ databases">
        <title>Comparative genomics in systemic dimorphic fungi from Ajellomycetaceae.</title>
        <authorList>
            <person name="Munoz J.F."/>
            <person name="Mcewen J.G."/>
            <person name="Clay O.K."/>
            <person name="Cuomo C.A."/>
        </authorList>
    </citation>
    <scope>NUCLEOTIDE SEQUENCE [LARGE SCALE GENOMIC DNA]</scope>
    <source>
        <strain evidence="2 3">UAMH5409</strain>
    </source>
</reference>
<dbReference type="Proteomes" id="UP000223968">
    <property type="component" value="Unassembled WGS sequence"/>
</dbReference>
<feature type="region of interest" description="Disordered" evidence="1">
    <location>
        <begin position="136"/>
        <end position="169"/>
    </location>
</feature>
<organism evidence="2 3">
    <name type="scientific">Helicocarpus griseus UAMH5409</name>
    <dbReference type="NCBI Taxonomy" id="1447875"/>
    <lineage>
        <taxon>Eukaryota</taxon>
        <taxon>Fungi</taxon>
        <taxon>Dikarya</taxon>
        <taxon>Ascomycota</taxon>
        <taxon>Pezizomycotina</taxon>
        <taxon>Eurotiomycetes</taxon>
        <taxon>Eurotiomycetidae</taxon>
        <taxon>Onygenales</taxon>
        <taxon>Ajellomycetaceae</taxon>
        <taxon>Helicocarpus</taxon>
    </lineage>
</organism>
<accession>A0A2B7YCJ3</accession>
<dbReference type="EMBL" id="PDNB01000002">
    <property type="protein sequence ID" value="PGH18809.1"/>
    <property type="molecule type" value="Genomic_DNA"/>
</dbReference>
<dbReference type="OrthoDB" id="5420368at2759"/>
<gene>
    <name evidence="2" type="ORF">AJ79_00222</name>
</gene>
<evidence type="ECO:0000313" key="3">
    <source>
        <dbReference type="Proteomes" id="UP000223968"/>
    </source>
</evidence>